<dbReference type="PANTHER" id="PTHR32122">
    <property type="entry name" value="TATA BOX-BINDING PROTEIN ASSOCIATED FACTOR RNA POLYMERASE I SUBUNIT A"/>
    <property type="match status" value="1"/>
</dbReference>
<keyword evidence="3" id="KW-1185">Reference proteome</keyword>
<feature type="compositionally biased region" description="Basic and acidic residues" evidence="1">
    <location>
        <begin position="496"/>
        <end position="506"/>
    </location>
</feature>
<comment type="caution">
    <text evidence="2">The sequence shown here is derived from an EMBL/GenBank/DDBJ whole genome shotgun (WGS) entry which is preliminary data.</text>
</comment>
<evidence type="ECO:0000313" key="3">
    <source>
        <dbReference type="Proteomes" id="UP001274896"/>
    </source>
</evidence>
<dbReference type="EMBL" id="JAUCMX010000646">
    <property type="protein sequence ID" value="KAK3505689.1"/>
    <property type="molecule type" value="Genomic_DNA"/>
</dbReference>
<proteinExistence type="predicted"/>
<organism evidence="2 3">
    <name type="scientific">Hemibagrus guttatus</name>
    <dbReference type="NCBI Taxonomy" id="175788"/>
    <lineage>
        <taxon>Eukaryota</taxon>
        <taxon>Metazoa</taxon>
        <taxon>Chordata</taxon>
        <taxon>Craniata</taxon>
        <taxon>Vertebrata</taxon>
        <taxon>Euteleostomi</taxon>
        <taxon>Actinopterygii</taxon>
        <taxon>Neopterygii</taxon>
        <taxon>Teleostei</taxon>
        <taxon>Ostariophysi</taxon>
        <taxon>Siluriformes</taxon>
        <taxon>Bagridae</taxon>
        <taxon>Hemibagrus</taxon>
    </lineage>
</organism>
<sequence length="515" mass="58208">VCLEHAFHLLLDGHILKAKQQLSVATSWRYGRQSASQSLELKLIHGYCGFLDYLAWSQKRSSVSDTGERRRGEEERVEEERGEEVRGEEERTRGERRSLLFSSLLFSSLLFSSSPLHLFTSSPLHLFSSSPLLSPLHLFFSPLSSSLLLLFSSSPLLLSSLLFSSLLFSSSPLLLSSLLFSSPPLLLSSSPLSSSPLSSSSVLSPLHLFFSPLLLSPLLFTSPLSSSLLSSSPLSSSLHLSSLLFSSLLFSSSPLSSSPLLFSSSPLHLFTSPLLFSSQDCVNNRELHTYFRQASVTLQELIKQPGVWDPFVLGCVDMFEFYSAEEEVLQLLQNYANNKDYPSNPNAHVYLYKHQKRHKASTDQLLHTLKGLHSLVPSHELMLEYCALLVKSGEQKDLQHALSVAMNLLEYTSWKTDMKAWTCLLDVLKCLKNKRLKTLIIEEQKGRRELWMKMHFKAFHNRKDSKESAALVHVKTKAAKLLGMYSRRYKTVYSPEEEKLIEEEKSKKTKNKKKT</sequence>
<evidence type="ECO:0008006" key="4">
    <source>
        <dbReference type="Google" id="ProtNLM"/>
    </source>
</evidence>
<dbReference type="GO" id="GO:0006360">
    <property type="term" value="P:transcription by RNA polymerase I"/>
    <property type="evidence" value="ECO:0007669"/>
    <property type="project" value="InterPro"/>
</dbReference>
<name>A0AAE0PPC7_9TELE</name>
<dbReference type="Pfam" id="PF14929">
    <property type="entry name" value="TAF1_subA"/>
    <property type="match status" value="1"/>
</dbReference>
<evidence type="ECO:0000256" key="1">
    <source>
        <dbReference type="SAM" id="MobiDB-lite"/>
    </source>
</evidence>
<dbReference type="AlphaFoldDB" id="A0AAE0PPC7"/>
<dbReference type="Proteomes" id="UP001274896">
    <property type="component" value="Unassembled WGS sequence"/>
</dbReference>
<dbReference type="GO" id="GO:0000120">
    <property type="term" value="C:RNA polymerase I transcription regulator complex"/>
    <property type="evidence" value="ECO:0007669"/>
    <property type="project" value="InterPro"/>
</dbReference>
<evidence type="ECO:0000313" key="2">
    <source>
        <dbReference type="EMBL" id="KAK3505689.1"/>
    </source>
</evidence>
<reference evidence="2" key="1">
    <citation type="submission" date="2023-06" db="EMBL/GenBank/DDBJ databases">
        <title>Male Hemibagrus guttatus genome.</title>
        <authorList>
            <person name="Bian C."/>
        </authorList>
    </citation>
    <scope>NUCLEOTIDE SEQUENCE</scope>
    <source>
        <strain evidence="2">Male_cb2023</strain>
        <tissue evidence="2">Muscle</tissue>
    </source>
</reference>
<dbReference type="InterPro" id="IPR052669">
    <property type="entry name" value="SL1/TIF-IB_Component"/>
</dbReference>
<gene>
    <name evidence="2" type="ORF">QTP70_020588</name>
</gene>
<dbReference type="InterPro" id="IPR039495">
    <property type="entry name" value="TAF1A"/>
</dbReference>
<protein>
    <recommendedName>
        <fullName evidence="4">TATA box-binding protein-associated factor RNA polymerase I subunit A</fullName>
    </recommendedName>
</protein>
<feature type="region of interest" description="Disordered" evidence="1">
    <location>
        <begin position="495"/>
        <end position="515"/>
    </location>
</feature>
<feature type="non-terminal residue" evidence="2">
    <location>
        <position position="515"/>
    </location>
</feature>
<feature type="region of interest" description="Disordered" evidence="1">
    <location>
        <begin position="65"/>
        <end position="90"/>
    </location>
</feature>
<accession>A0AAE0PPC7</accession>
<dbReference type="PANTHER" id="PTHR32122:SF1">
    <property type="entry name" value="TATA BOX-BINDING PROTEIN-ASSOCIATED FACTOR RNA POLYMERASE I SUBUNIT A"/>
    <property type="match status" value="1"/>
</dbReference>